<dbReference type="SUPFAM" id="SSF54768">
    <property type="entry name" value="dsRNA-binding domain-like"/>
    <property type="match status" value="3"/>
</dbReference>
<protein>
    <recommendedName>
        <fullName evidence="2">DRBM domain-containing protein</fullName>
    </recommendedName>
</protein>
<keyword evidence="4" id="KW-1185">Reference proteome</keyword>
<proteinExistence type="predicted"/>
<dbReference type="OrthoDB" id="2393491at2759"/>
<dbReference type="InterPro" id="IPR014720">
    <property type="entry name" value="dsRBD_dom"/>
</dbReference>
<dbReference type="AlphaFoldDB" id="A0A397T2U1"/>
<dbReference type="PROSITE" id="PS50137">
    <property type="entry name" value="DS_RBD"/>
    <property type="match status" value="1"/>
</dbReference>
<evidence type="ECO:0000313" key="3">
    <source>
        <dbReference type="EMBL" id="RIA92483.1"/>
    </source>
</evidence>
<comment type="caution">
    <text evidence="3">The sequence shown here is derived from an EMBL/GenBank/DDBJ whole genome shotgun (WGS) entry which is preliminary data.</text>
</comment>
<dbReference type="PANTHER" id="PTHR35083">
    <property type="entry name" value="RGD1565685 PROTEIN"/>
    <property type="match status" value="1"/>
</dbReference>
<reference evidence="3 4" key="1">
    <citation type="submission" date="2018-06" db="EMBL/GenBank/DDBJ databases">
        <title>Comparative genomics reveals the genomic features of Rhizophagus irregularis, R. cerebriforme, R. diaphanum and Gigaspora rosea, and their symbiotic lifestyle signature.</title>
        <authorList>
            <person name="Morin E."/>
            <person name="San Clemente H."/>
            <person name="Chen E.C.H."/>
            <person name="De La Providencia I."/>
            <person name="Hainaut M."/>
            <person name="Kuo A."/>
            <person name="Kohler A."/>
            <person name="Murat C."/>
            <person name="Tang N."/>
            <person name="Roy S."/>
            <person name="Loubradou J."/>
            <person name="Henrissat B."/>
            <person name="Grigoriev I.V."/>
            <person name="Corradi N."/>
            <person name="Roux C."/>
            <person name="Martin F.M."/>
        </authorList>
    </citation>
    <scope>NUCLEOTIDE SEQUENCE [LARGE SCALE GENOMIC DNA]</scope>
    <source>
        <strain evidence="3 4">DAOM 227022</strain>
    </source>
</reference>
<dbReference type="Gene3D" id="3.30.160.20">
    <property type="match status" value="3"/>
</dbReference>
<dbReference type="EMBL" id="QKYT01000125">
    <property type="protein sequence ID" value="RIA92483.1"/>
    <property type="molecule type" value="Genomic_DNA"/>
</dbReference>
<keyword evidence="1" id="KW-0694">RNA-binding</keyword>
<accession>A0A397T2U1</accession>
<evidence type="ECO:0000259" key="2">
    <source>
        <dbReference type="PROSITE" id="PS50137"/>
    </source>
</evidence>
<dbReference type="InterPro" id="IPR027897">
    <property type="entry name" value="DUF4559"/>
</dbReference>
<dbReference type="PANTHER" id="PTHR35083:SF1">
    <property type="entry name" value="RGD1565685 PROTEIN"/>
    <property type="match status" value="1"/>
</dbReference>
<evidence type="ECO:0000313" key="4">
    <source>
        <dbReference type="Proteomes" id="UP000265703"/>
    </source>
</evidence>
<sequence length="535" mass="61606">MPKDVKGKVKTQAHTIRPVASSTSANNFSIQNSFDPSGLVVLKRWSDNDYNELNPITWLNTIHQKLKTPAPPIYAYTQEVLDKGFYCTVEFLDQRFRSPEIRLKKQEAKEDAARVALLTLEQQMPIIFKRIKDALVKAHTVPKKEGKFCKGVRQIGKSVQPSDMFPRSIEWLKKFKETHNNERPCVMLLEFCQYHKLGQPVYHQKQEWDGRFLMDCEINSRKFSSEHLFWVKKDAKDHISQIAFDILYNEFIDKEQADINRRIKNQKMQQGLYFKEETKKISDVAQQTPLTGFSSNDHVYPSYDAYNNYYINDNIQAANLTFSQPLGYQDPSGNTNNNTINNTLGCNLQQAVDPYGCASSSPPFFNNIDKPTEAYVLPTSTESQTGLPSTSVSYINVANPSTSINQTSISNGFHPYVVPASHCKNEIKKTSGRYRKNKRLCAAAALYKPKRAPEKVISDKNGRLLRKKHVTLLHELCQKRNWERPYFDYHSMYEGYRCTVTINDRIFTGCKLCPKKVDAKEDVAELAYKFYETNE</sequence>
<gene>
    <name evidence="3" type="ORF">C1645_736299</name>
</gene>
<dbReference type="SMART" id="SM00358">
    <property type="entry name" value="DSRM"/>
    <property type="match status" value="3"/>
</dbReference>
<evidence type="ECO:0000256" key="1">
    <source>
        <dbReference type="PROSITE-ProRule" id="PRU00266"/>
    </source>
</evidence>
<name>A0A397T2U1_9GLOM</name>
<dbReference type="CDD" id="cd00048">
    <property type="entry name" value="DSRM_SF"/>
    <property type="match status" value="3"/>
</dbReference>
<dbReference type="Proteomes" id="UP000265703">
    <property type="component" value="Unassembled WGS sequence"/>
</dbReference>
<organism evidence="3 4">
    <name type="scientific">Glomus cerebriforme</name>
    <dbReference type="NCBI Taxonomy" id="658196"/>
    <lineage>
        <taxon>Eukaryota</taxon>
        <taxon>Fungi</taxon>
        <taxon>Fungi incertae sedis</taxon>
        <taxon>Mucoromycota</taxon>
        <taxon>Glomeromycotina</taxon>
        <taxon>Glomeromycetes</taxon>
        <taxon>Glomerales</taxon>
        <taxon>Glomeraceae</taxon>
        <taxon>Glomus</taxon>
    </lineage>
</organism>
<feature type="domain" description="DRBM" evidence="2">
    <location>
        <begin position="54"/>
        <end position="122"/>
    </location>
</feature>
<dbReference type="GO" id="GO:0003723">
    <property type="term" value="F:RNA binding"/>
    <property type="evidence" value="ECO:0007669"/>
    <property type="project" value="UniProtKB-UniRule"/>
</dbReference>